<dbReference type="GO" id="GO:0046872">
    <property type="term" value="F:metal ion binding"/>
    <property type="evidence" value="ECO:0007669"/>
    <property type="project" value="UniProtKB-KW"/>
</dbReference>
<evidence type="ECO:0000256" key="7">
    <source>
        <dbReference type="ARBA" id="ARBA00023150"/>
    </source>
</evidence>
<feature type="binding site" evidence="8">
    <location>
        <position position="104"/>
    </location>
    <ligand>
        <name>Mg(2+)</name>
        <dbReference type="ChEBI" id="CHEBI:18420"/>
    </ligand>
</feature>
<keyword evidence="1 8" id="KW-0963">Cytoplasm</keyword>
<evidence type="ECO:0000256" key="3">
    <source>
        <dbReference type="ARBA" id="ARBA00022723"/>
    </source>
</evidence>
<feature type="domain" description="MobA-like NTP transferase" evidence="9">
    <location>
        <begin position="9"/>
        <end position="167"/>
    </location>
</feature>
<keyword evidence="4 8" id="KW-0547">Nucleotide-binding</keyword>
<dbReference type="GO" id="GO:0061603">
    <property type="term" value="F:molybdenum cofactor guanylyltransferase activity"/>
    <property type="evidence" value="ECO:0007669"/>
    <property type="project" value="UniProtKB-EC"/>
</dbReference>
<evidence type="ECO:0000256" key="6">
    <source>
        <dbReference type="ARBA" id="ARBA00023134"/>
    </source>
</evidence>
<gene>
    <name evidence="8 10" type="primary">mobA</name>
    <name evidence="10" type="ORF">ACELLULO517_23630</name>
</gene>
<reference evidence="10 11" key="1">
    <citation type="journal article" date="2021" name="Microorganisms">
        <title>Acidisoma silvae sp. nov. and Acidisomacellulosilytica sp. nov., Two Acidophilic Bacteria Isolated from Decaying Wood, Hydrolyzing Cellulose and Producing Poly-3-hydroxybutyrate.</title>
        <authorList>
            <person name="Mieszkin S."/>
            <person name="Pouder E."/>
            <person name="Uroz S."/>
            <person name="Simon-Colin C."/>
            <person name="Alain K."/>
        </authorList>
    </citation>
    <scope>NUCLEOTIDE SEQUENCE [LARGE SCALE GENOMIC DNA]</scope>
    <source>
        <strain evidence="10 11">HW T5.17</strain>
    </source>
</reference>
<keyword evidence="2 8" id="KW-0808">Transferase</keyword>
<dbReference type="NCBIfam" id="TIGR02665">
    <property type="entry name" value="molyb_mobA"/>
    <property type="match status" value="1"/>
</dbReference>
<keyword evidence="10" id="KW-0548">Nucleotidyltransferase</keyword>
<evidence type="ECO:0000313" key="10">
    <source>
        <dbReference type="EMBL" id="MCB8883261.1"/>
    </source>
</evidence>
<dbReference type="GO" id="GO:0005525">
    <property type="term" value="F:GTP binding"/>
    <property type="evidence" value="ECO:0007669"/>
    <property type="project" value="UniProtKB-UniRule"/>
</dbReference>
<dbReference type="Proteomes" id="UP000721844">
    <property type="component" value="Unassembled WGS sequence"/>
</dbReference>
<comment type="caution">
    <text evidence="10">The sequence shown here is derived from an EMBL/GenBank/DDBJ whole genome shotgun (WGS) entry which is preliminary data.</text>
</comment>
<organism evidence="10 11">
    <name type="scientific">Acidisoma cellulosilyticum</name>
    <dbReference type="NCBI Taxonomy" id="2802395"/>
    <lineage>
        <taxon>Bacteria</taxon>
        <taxon>Pseudomonadati</taxon>
        <taxon>Pseudomonadota</taxon>
        <taxon>Alphaproteobacteria</taxon>
        <taxon>Acetobacterales</taxon>
        <taxon>Acidocellaceae</taxon>
        <taxon>Acidisoma</taxon>
    </lineage>
</organism>
<dbReference type="EC" id="2.7.7.77" evidence="8"/>
<name>A0A964E675_9PROT</name>
<dbReference type="RefSeq" id="WP_227309917.1">
    <property type="nucleotide sequence ID" value="NZ_JAESVA010000012.1"/>
</dbReference>
<dbReference type="InterPro" id="IPR025877">
    <property type="entry name" value="MobA-like_NTP_Trfase"/>
</dbReference>
<dbReference type="HAMAP" id="MF_00316">
    <property type="entry name" value="MobA"/>
    <property type="match status" value="1"/>
</dbReference>
<feature type="binding site" evidence="8">
    <location>
        <position position="104"/>
    </location>
    <ligand>
        <name>GTP</name>
        <dbReference type="ChEBI" id="CHEBI:37565"/>
    </ligand>
</feature>
<protein>
    <recommendedName>
        <fullName evidence="8">Molybdenum cofactor guanylyltransferase</fullName>
        <shortName evidence="8">MoCo guanylyltransferase</shortName>
        <ecNumber evidence="8">2.7.7.77</ecNumber>
    </recommendedName>
    <alternativeName>
        <fullName evidence="8">GTP:molybdopterin guanylyltransferase</fullName>
    </alternativeName>
    <alternativeName>
        <fullName evidence="8">Mo-MPT guanylyltransferase</fullName>
    </alternativeName>
    <alternativeName>
        <fullName evidence="8">Molybdopterin guanylyltransferase</fullName>
    </alternativeName>
    <alternativeName>
        <fullName evidence="8">Molybdopterin-guanine dinucleotide synthase</fullName>
        <shortName evidence="8">MGD synthase</shortName>
    </alternativeName>
</protein>
<evidence type="ECO:0000256" key="2">
    <source>
        <dbReference type="ARBA" id="ARBA00022679"/>
    </source>
</evidence>
<dbReference type="EMBL" id="JAESVA010000012">
    <property type="protein sequence ID" value="MCB8883261.1"/>
    <property type="molecule type" value="Genomic_DNA"/>
</dbReference>
<evidence type="ECO:0000256" key="4">
    <source>
        <dbReference type="ARBA" id="ARBA00022741"/>
    </source>
</evidence>
<feature type="binding site" evidence="8">
    <location>
        <begin position="12"/>
        <end position="14"/>
    </location>
    <ligand>
        <name>GTP</name>
        <dbReference type="ChEBI" id="CHEBI:37565"/>
    </ligand>
</feature>
<comment type="subunit">
    <text evidence="8">Monomer.</text>
</comment>
<comment type="domain">
    <text evidence="8">The N-terminal domain determines nucleotide recognition and specific binding, while the C-terminal domain determines the specific binding to the target protein.</text>
</comment>
<evidence type="ECO:0000313" key="11">
    <source>
        <dbReference type="Proteomes" id="UP000721844"/>
    </source>
</evidence>
<dbReference type="GO" id="GO:1902758">
    <property type="term" value="P:bis(molybdopterin guanine dinucleotide)molybdenum biosynthetic process"/>
    <property type="evidence" value="ECO:0007669"/>
    <property type="project" value="TreeGrafter"/>
</dbReference>
<comment type="subcellular location">
    <subcellularLocation>
        <location evidence="8">Cytoplasm</location>
    </subcellularLocation>
</comment>
<comment type="similarity">
    <text evidence="8">Belongs to the MobA family.</text>
</comment>
<keyword evidence="7 8" id="KW-0501">Molybdenum cofactor biosynthesis</keyword>
<proteinExistence type="inferred from homology"/>
<feature type="binding site" evidence="8">
    <location>
        <position position="71"/>
    </location>
    <ligand>
        <name>GTP</name>
        <dbReference type="ChEBI" id="CHEBI:37565"/>
    </ligand>
</feature>
<keyword evidence="6 8" id="KW-0342">GTP-binding</keyword>
<dbReference type="GO" id="GO:0005737">
    <property type="term" value="C:cytoplasm"/>
    <property type="evidence" value="ECO:0007669"/>
    <property type="project" value="UniProtKB-SubCell"/>
</dbReference>
<keyword evidence="5 8" id="KW-0460">Magnesium</keyword>
<comment type="function">
    <text evidence="8">Transfers a GMP moiety from GTP to Mo-molybdopterin (Mo-MPT) cofactor (Moco or molybdenum cofactor) to form Mo-molybdopterin guanine dinucleotide (Mo-MGD) cofactor.</text>
</comment>
<evidence type="ECO:0000256" key="8">
    <source>
        <dbReference type="HAMAP-Rule" id="MF_00316"/>
    </source>
</evidence>
<dbReference type="CDD" id="cd02503">
    <property type="entry name" value="MobA"/>
    <property type="match status" value="1"/>
</dbReference>
<comment type="cofactor">
    <cofactor evidence="8">
        <name>Mg(2+)</name>
        <dbReference type="ChEBI" id="CHEBI:18420"/>
    </cofactor>
</comment>
<evidence type="ECO:0000259" key="9">
    <source>
        <dbReference type="Pfam" id="PF12804"/>
    </source>
</evidence>
<dbReference type="AlphaFoldDB" id="A0A964E675"/>
<evidence type="ECO:0000256" key="5">
    <source>
        <dbReference type="ARBA" id="ARBA00022842"/>
    </source>
</evidence>
<comment type="caution">
    <text evidence="8">Lacks conserved residue(s) required for the propagation of feature annotation.</text>
</comment>
<comment type="catalytic activity">
    <reaction evidence="8">
        <text>Mo-molybdopterin + GTP + H(+) = Mo-molybdopterin guanine dinucleotide + diphosphate</text>
        <dbReference type="Rhea" id="RHEA:34243"/>
        <dbReference type="ChEBI" id="CHEBI:15378"/>
        <dbReference type="ChEBI" id="CHEBI:33019"/>
        <dbReference type="ChEBI" id="CHEBI:37565"/>
        <dbReference type="ChEBI" id="CHEBI:71302"/>
        <dbReference type="ChEBI" id="CHEBI:71310"/>
        <dbReference type="EC" id="2.7.7.77"/>
    </reaction>
</comment>
<keyword evidence="11" id="KW-1185">Reference proteome</keyword>
<dbReference type="Gene3D" id="3.90.550.10">
    <property type="entry name" value="Spore Coat Polysaccharide Biosynthesis Protein SpsA, Chain A"/>
    <property type="match status" value="1"/>
</dbReference>
<dbReference type="Pfam" id="PF12804">
    <property type="entry name" value="NTP_transf_3"/>
    <property type="match status" value="1"/>
</dbReference>
<keyword evidence="3 8" id="KW-0479">Metal-binding</keyword>
<dbReference type="InterPro" id="IPR013482">
    <property type="entry name" value="Molybde_CF_guanTrfase"/>
</dbReference>
<feature type="binding site" evidence="8">
    <location>
        <position position="25"/>
    </location>
    <ligand>
        <name>GTP</name>
        <dbReference type="ChEBI" id="CHEBI:37565"/>
    </ligand>
</feature>
<sequence length="231" mass="24224">MPGPSDTAAVILAGGRGRRMGGALKALLPLAGQPLLAHGLARLAPQIGSIAVSANDPAVGQAAPGRPLLADRHDDRRGPLAGILAGLAWAGHRDYRWLVSLPVDCPFLPADLVARLREQAVGVRVVIARSAGQAHPTAALWDISLHDDLARVLAAGTDLSVRRFYEAYPHAFCDFPGGKTDPFFNINRPEDLASAEDALAAGKNLEPIVAGDADQHHADGIGLPHGEKRGR</sequence>
<dbReference type="PANTHER" id="PTHR19136">
    <property type="entry name" value="MOLYBDENUM COFACTOR GUANYLYLTRANSFERASE"/>
    <property type="match status" value="1"/>
</dbReference>
<dbReference type="PANTHER" id="PTHR19136:SF81">
    <property type="entry name" value="MOLYBDENUM COFACTOR GUANYLYLTRANSFERASE"/>
    <property type="match status" value="1"/>
</dbReference>
<dbReference type="SUPFAM" id="SSF53448">
    <property type="entry name" value="Nucleotide-diphospho-sugar transferases"/>
    <property type="match status" value="1"/>
</dbReference>
<evidence type="ECO:0000256" key="1">
    <source>
        <dbReference type="ARBA" id="ARBA00022490"/>
    </source>
</evidence>
<accession>A0A964E675</accession>
<dbReference type="InterPro" id="IPR029044">
    <property type="entry name" value="Nucleotide-diphossugar_trans"/>
</dbReference>